<dbReference type="InterPro" id="IPR047142">
    <property type="entry name" value="OryJ/VirC-like"/>
</dbReference>
<dbReference type="InterPro" id="IPR013096">
    <property type="entry name" value="Cupin_2"/>
</dbReference>
<accession>A0A7C5HN45</accession>
<dbReference type="SUPFAM" id="SSF51182">
    <property type="entry name" value="RmlC-like cupins"/>
    <property type="match status" value="1"/>
</dbReference>
<dbReference type="EMBL" id="DRSQ01000142">
    <property type="protein sequence ID" value="HHE32340.1"/>
    <property type="molecule type" value="Genomic_DNA"/>
</dbReference>
<sequence length="167" mass="18257">MMSLNRRSTAKKHNQSRSLFLPILWIALLAASPKSVFAKDYVQAKVETLEVTSTNYAGQPLSYPQLGTPEVTALVVHMPPGSSTGWHKHPVPVYAYMIEGELTVRTENGVEKKFVKGEPIIEVLNLMHNGTNTGKETASLVVFYTGFEGVPNVIKAEKTAVGAESSR</sequence>
<gene>
    <name evidence="2" type="ORF">ENL07_06870</name>
</gene>
<dbReference type="InterPro" id="IPR011051">
    <property type="entry name" value="RmlC_Cupin_sf"/>
</dbReference>
<dbReference type="Pfam" id="PF07883">
    <property type="entry name" value="Cupin_2"/>
    <property type="match status" value="1"/>
</dbReference>
<evidence type="ECO:0000313" key="2">
    <source>
        <dbReference type="EMBL" id="HHE32340.1"/>
    </source>
</evidence>
<dbReference type="PANTHER" id="PTHR36156:SF2">
    <property type="entry name" value="CUPIN TYPE-2 DOMAIN-CONTAINING PROTEIN"/>
    <property type="match status" value="1"/>
</dbReference>
<dbReference type="Proteomes" id="UP000886058">
    <property type="component" value="Unassembled WGS sequence"/>
</dbReference>
<organism evidence="2">
    <name type="scientific">Chlorobaculum parvum</name>
    <dbReference type="NCBI Taxonomy" id="274539"/>
    <lineage>
        <taxon>Bacteria</taxon>
        <taxon>Pseudomonadati</taxon>
        <taxon>Chlorobiota</taxon>
        <taxon>Chlorobiia</taxon>
        <taxon>Chlorobiales</taxon>
        <taxon>Chlorobiaceae</taxon>
        <taxon>Chlorobaculum</taxon>
    </lineage>
</organism>
<dbReference type="AlphaFoldDB" id="A0A7C5HN45"/>
<dbReference type="CDD" id="cd02236">
    <property type="entry name" value="cupin_CV2614-like"/>
    <property type="match status" value="1"/>
</dbReference>
<dbReference type="Gene3D" id="2.60.120.10">
    <property type="entry name" value="Jelly Rolls"/>
    <property type="match status" value="1"/>
</dbReference>
<name>A0A7C5HN45_9CHLB</name>
<protein>
    <submittedName>
        <fullName evidence="2">Cupin domain-containing protein</fullName>
    </submittedName>
</protein>
<proteinExistence type="predicted"/>
<reference evidence="2" key="1">
    <citation type="journal article" date="2020" name="mSystems">
        <title>Genome- and Community-Level Interaction Insights into Carbon Utilization and Element Cycling Functions of Hydrothermarchaeota in Hydrothermal Sediment.</title>
        <authorList>
            <person name="Zhou Z."/>
            <person name="Liu Y."/>
            <person name="Xu W."/>
            <person name="Pan J."/>
            <person name="Luo Z.H."/>
            <person name="Li M."/>
        </authorList>
    </citation>
    <scope>NUCLEOTIDE SEQUENCE [LARGE SCALE GENOMIC DNA]</scope>
    <source>
        <strain evidence="2">HyVt-633</strain>
    </source>
</reference>
<dbReference type="InterPro" id="IPR014710">
    <property type="entry name" value="RmlC-like_jellyroll"/>
</dbReference>
<evidence type="ECO:0000259" key="1">
    <source>
        <dbReference type="Pfam" id="PF07883"/>
    </source>
</evidence>
<comment type="caution">
    <text evidence="2">The sequence shown here is derived from an EMBL/GenBank/DDBJ whole genome shotgun (WGS) entry which is preliminary data.</text>
</comment>
<feature type="domain" description="Cupin type-2" evidence="1">
    <location>
        <begin position="75"/>
        <end position="143"/>
    </location>
</feature>
<dbReference type="PANTHER" id="PTHR36156">
    <property type="entry name" value="SLR2101 PROTEIN"/>
    <property type="match status" value="1"/>
</dbReference>